<evidence type="ECO:0000313" key="1">
    <source>
        <dbReference type="EMBL" id="GIY08605.1"/>
    </source>
</evidence>
<dbReference type="Proteomes" id="UP001054945">
    <property type="component" value="Unassembled WGS sequence"/>
</dbReference>
<dbReference type="AlphaFoldDB" id="A0AAV4QHJ0"/>
<comment type="caution">
    <text evidence="1">The sequence shown here is derived from an EMBL/GenBank/DDBJ whole genome shotgun (WGS) entry which is preliminary data.</text>
</comment>
<organism evidence="1 2">
    <name type="scientific">Caerostris extrusa</name>
    <name type="common">Bark spider</name>
    <name type="synonym">Caerostris bankana</name>
    <dbReference type="NCBI Taxonomy" id="172846"/>
    <lineage>
        <taxon>Eukaryota</taxon>
        <taxon>Metazoa</taxon>
        <taxon>Ecdysozoa</taxon>
        <taxon>Arthropoda</taxon>
        <taxon>Chelicerata</taxon>
        <taxon>Arachnida</taxon>
        <taxon>Araneae</taxon>
        <taxon>Araneomorphae</taxon>
        <taxon>Entelegynae</taxon>
        <taxon>Araneoidea</taxon>
        <taxon>Araneidae</taxon>
        <taxon>Caerostris</taxon>
    </lineage>
</organism>
<dbReference type="EMBL" id="BPLR01006272">
    <property type="protein sequence ID" value="GIY08605.1"/>
    <property type="molecule type" value="Genomic_DNA"/>
</dbReference>
<evidence type="ECO:0000313" key="2">
    <source>
        <dbReference type="Proteomes" id="UP001054945"/>
    </source>
</evidence>
<protein>
    <submittedName>
        <fullName evidence="1">Uncharacterized protein</fullName>
    </submittedName>
</protein>
<reference evidence="1 2" key="1">
    <citation type="submission" date="2021-06" db="EMBL/GenBank/DDBJ databases">
        <title>Caerostris extrusa draft genome.</title>
        <authorList>
            <person name="Kono N."/>
            <person name="Arakawa K."/>
        </authorList>
    </citation>
    <scope>NUCLEOTIDE SEQUENCE [LARGE SCALE GENOMIC DNA]</scope>
</reference>
<gene>
    <name evidence="1" type="ORF">CEXT_576171</name>
</gene>
<keyword evidence="2" id="KW-1185">Reference proteome</keyword>
<name>A0AAV4QHJ0_CAEEX</name>
<sequence>MEEWFSWPWLAVDCGLRQPQCFLNEPDKPFRHIKIQTQMFSPPAQIGRRYLVFGRWASIHCMPKDGLQQAMFDTLTAIS</sequence>
<accession>A0AAV4QHJ0</accession>
<proteinExistence type="predicted"/>